<keyword evidence="3" id="KW-1185">Reference proteome</keyword>
<dbReference type="KEGG" id="ddi:DDB_G0294272"/>
<dbReference type="EMBL" id="AAFI02000240">
    <property type="protein sequence ID" value="EAL60347.1"/>
    <property type="molecule type" value="Genomic_DNA"/>
</dbReference>
<proteinExistence type="predicted"/>
<dbReference type="HOGENOM" id="CLU_2364053_0_0_1"/>
<dbReference type="RefSeq" id="XP_628760.1">
    <property type="nucleotide sequence ID" value="XM_628758.1"/>
</dbReference>
<dbReference type="InParanoid" id="Q54AR0"/>
<evidence type="ECO:0000256" key="1">
    <source>
        <dbReference type="SAM" id="MobiDB-lite"/>
    </source>
</evidence>
<reference evidence="2 3" key="1">
    <citation type="journal article" date="2005" name="Nature">
        <title>The genome of the social amoeba Dictyostelium discoideum.</title>
        <authorList>
            <consortium name="The Dictyostelium discoideum Sequencing Consortium"/>
            <person name="Eichinger L."/>
            <person name="Pachebat J.A."/>
            <person name="Glockner G."/>
            <person name="Rajandream M.A."/>
            <person name="Sucgang R."/>
            <person name="Berriman M."/>
            <person name="Song J."/>
            <person name="Olsen R."/>
            <person name="Szafranski K."/>
            <person name="Xu Q."/>
            <person name="Tunggal B."/>
            <person name="Kummerfeld S."/>
            <person name="Madera M."/>
            <person name="Konfortov B.A."/>
            <person name="Rivero F."/>
            <person name="Bankier A.T."/>
            <person name="Lehmann R."/>
            <person name="Hamlin N."/>
            <person name="Davies R."/>
            <person name="Gaudet P."/>
            <person name="Fey P."/>
            <person name="Pilcher K."/>
            <person name="Chen G."/>
            <person name="Saunders D."/>
            <person name="Sodergren E."/>
            <person name="Davis P."/>
            <person name="Kerhornou A."/>
            <person name="Nie X."/>
            <person name="Hall N."/>
            <person name="Anjard C."/>
            <person name="Hemphill L."/>
            <person name="Bason N."/>
            <person name="Farbrother P."/>
            <person name="Desany B."/>
            <person name="Just E."/>
            <person name="Morio T."/>
            <person name="Rost R."/>
            <person name="Churcher C."/>
            <person name="Cooper J."/>
            <person name="Haydock S."/>
            <person name="van Driessche N."/>
            <person name="Cronin A."/>
            <person name="Goodhead I."/>
            <person name="Muzny D."/>
            <person name="Mourier T."/>
            <person name="Pain A."/>
            <person name="Lu M."/>
            <person name="Harper D."/>
            <person name="Lindsay R."/>
            <person name="Hauser H."/>
            <person name="James K."/>
            <person name="Quiles M."/>
            <person name="Madan Babu M."/>
            <person name="Saito T."/>
            <person name="Buchrieser C."/>
            <person name="Wardroper A."/>
            <person name="Felder M."/>
            <person name="Thangavelu M."/>
            <person name="Johnson D."/>
            <person name="Knights A."/>
            <person name="Loulseged H."/>
            <person name="Mungall K."/>
            <person name="Oliver K."/>
            <person name="Price C."/>
            <person name="Quail M.A."/>
            <person name="Urushihara H."/>
            <person name="Hernandez J."/>
            <person name="Rabbinowitsch E."/>
            <person name="Steffen D."/>
            <person name="Sanders M."/>
            <person name="Ma J."/>
            <person name="Kohara Y."/>
            <person name="Sharp S."/>
            <person name="Simmonds M."/>
            <person name="Spiegler S."/>
            <person name="Tivey A."/>
            <person name="Sugano S."/>
            <person name="White B."/>
            <person name="Walker D."/>
            <person name="Woodward J."/>
            <person name="Winckler T."/>
            <person name="Tanaka Y."/>
            <person name="Shaulsky G."/>
            <person name="Schleicher M."/>
            <person name="Weinstock G."/>
            <person name="Rosenthal A."/>
            <person name="Cox E.C."/>
            <person name="Chisholm R.L."/>
            <person name="Gibbs R."/>
            <person name="Loomis W.F."/>
            <person name="Platzer M."/>
            <person name="Kay R.R."/>
            <person name="Williams J."/>
            <person name="Dear P.H."/>
            <person name="Noegel A.A."/>
            <person name="Barrell B."/>
            <person name="Kuspa A."/>
        </authorList>
    </citation>
    <scope>NUCLEOTIDE SEQUENCE [LARGE SCALE GENOMIC DNA]</scope>
    <source>
        <strain evidence="2 3">AX4</strain>
    </source>
</reference>
<evidence type="ECO:0000313" key="3">
    <source>
        <dbReference type="Proteomes" id="UP000002195"/>
    </source>
</evidence>
<organism evidence="2 3">
    <name type="scientific">Dictyostelium discoideum</name>
    <name type="common">Social amoeba</name>
    <dbReference type="NCBI Taxonomy" id="44689"/>
    <lineage>
        <taxon>Eukaryota</taxon>
        <taxon>Amoebozoa</taxon>
        <taxon>Evosea</taxon>
        <taxon>Eumycetozoa</taxon>
        <taxon>Dictyostelia</taxon>
        <taxon>Dictyosteliales</taxon>
        <taxon>Dictyosteliaceae</taxon>
        <taxon>Dictyostelium</taxon>
    </lineage>
</organism>
<dbReference type="PaxDb" id="44689-DDB0215129"/>
<dbReference type="dictyBase" id="DDB_G0294272"/>
<dbReference type="AlphaFoldDB" id="Q54AR0"/>
<gene>
    <name evidence="2" type="ORF">DDB_G0294272</name>
</gene>
<feature type="region of interest" description="Disordered" evidence="1">
    <location>
        <begin position="1"/>
        <end position="21"/>
    </location>
</feature>
<sequence length="96" mass="11224">MRQQRLKEPASQTRPLEEVEREQQALEAKLQQLLNDFRTKKTQLEQAQNLAQKAQADLGQEIAQEKAKQEQLEAIEKELKERIEEGKVLNEQEQEA</sequence>
<accession>Q54AR0</accession>
<dbReference type="GeneID" id="3385424"/>
<evidence type="ECO:0000313" key="2">
    <source>
        <dbReference type="EMBL" id="EAL60347.1"/>
    </source>
</evidence>
<name>Q54AR0_DICDI</name>
<protein>
    <submittedName>
        <fullName evidence="2">Uncharacterized protein</fullName>
    </submittedName>
</protein>
<dbReference type="VEuPathDB" id="AmoebaDB:DDB_G0294272"/>
<dbReference type="SMR" id="Q54AR0"/>
<dbReference type="Proteomes" id="UP000002195">
    <property type="component" value="Unassembled WGS sequence"/>
</dbReference>
<comment type="caution">
    <text evidence="2">The sequence shown here is derived from an EMBL/GenBank/DDBJ whole genome shotgun (WGS) entry which is preliminary data.</text>
</comment>